<gene>
    <name evidence="2" type="ORF">DesyoDRAFT_3535</name>
</gene>
<dbReference type="Pfam" id="PF12146">
    <property type="entry name" value="Hydrolase_4"/>
    <property type="match status" value="1"/>
</dbReference>
<dbReference type="eggNOG" id="COG1073">
    <property type="taxonomic scope" value="Bacteria"/>
</dbReference>
<dbReference type="STRING" id="768710.DesyoDRAFT_3535"/>
<dbReference type="AlphaFoldDB" id="H5XWN2"/>
<evidence type="ECO:0000259" key="1">
    <source>
        <dbReference type="Pfam" id="PF12146"/>
    </source>
</evidence>
<dbReference type="Proteomes" id="UP000005104">
    <property type="component" value="Chromosome"/>
</dbReference>
<organism evidence="2 3">
    <name type="scientific">Desulfosporosinus youngiae DSM 17734</name>
    <dbReference type="NCBI Taxonomy" id="768710"/>
    <lineage>
        <taxon>Bacteria</taxon>
        <taxon>Bacillati</taxon>
        <taxon>Bacillota</taxon>
        <taxon>Clostridia</taxon>
        <taxon>Eubacteriales</taxon>
        <taxon>Desulfitobacteriaceae</taxon>
        <taxon>Desulfosporosinus</taxon>
    </lineage>
</organism>
<dbReference type="HOGENOM" id="CLU_1057125_0_0_9"/>
<evidence type="ECO:0000313" key="3">
    <source>
        <dbReference type="Proteomes" id="UP000005104"/>
    </source>
</evidence>
<dbReference type="InterPro" id="IPR022742">
    <property type="entry name" value="Hydrolase_4"/>
</dbReference>
<dbReference type="Gene3D" id="3.40.50.1820">
    <property type="entry name" value="alpha/beta hydrolase"/>
    <property type="match status" value="1"/>
</dbReference>
<reference evidence="2 3" key="1">
    <citation type="submission" date="2011-11" db="EMBL/GenBank/DDBJ databases">
        <title>The Noncontiguous Finished genome of Desulfosporosinus youngiae DSM 17734.</title>
        <authorList>
            <consortium name="US DOE Joint Genome Institute (JGI-PGF)"/>
            <person name="Lucas S."/>
            <person name="Han J."/>
            <person name="Lapidus A."/>
            <person name="Cheng J.-F."/>
            <person name="Goodwin L."/>
            <person name="Pitluck S."/>
            <person name="Peters L."/>
            <person name="Ovchinnikova G."/>
            <person name="Lu M."/>
            <person name="Land M.L."/>
            <person name="Hauser L."/>
            <person name="Pester M."/>
            <person name="Spring S."/>
            <person name="Ollivier B."/>
            <person name="Rattei T."/>
            <person name="Klenk H.-P."/>
            <person name="Wagner M."/>
            <person name="Loy A."/>
            <person name="Woyke T.J."/>
        </authorList>
    </citation>
    <scope>NUCLEOTIDE SEQUENCE [LARGE SCALE GENOMIC DNA]</scope>
    <source>
        <strain evidence="2 3">DSM 17734</strain>
    </source>
</reference>
<dbReference type="RefSeq" id="WP_007784983.1">
    <property type="nucleotide sequence ID" value="NZ_CM001441.1"/>
</dbReference>
<keyword evidence="3" id="KW-1185">Reference proteome</keyword>
<dbReference type="EMBL" id="CM001441">
    <property type="protein sequence ID" value="EHQ90540.1"/>
    <property type="molecule type" value="Genomic_DNA"/>
</dbReference>
<accession>H5XWN2</accession>
<proteinExistence type="predicted"/>
<feature type="domain" description="Serine aminopeptidase S33" evidence="1">
    <location>
        <begin position="24"/>
        <end position="135"/>
    </location>
</feature>
<dbReference type="InterPro" id="IPR029058">
    <property type="entry name" value="AB_hydrolase_fold"/>
</dbReference>
<protein>
    <recommendedName>
        <fullName evidence="1">Serine aminopeptidase S33 domain-containing protein</fullName>
    </recommendedName>
</protein>
<dbReference type="OrthoDB" id="9780269at2"/>
<sequence>MKKETICGLNGYHIPCVNNLRGDERTAVIISHGFGSSKESPTAQAISAALSEHGIGTYSFDFPAHGDSPVTGDLLRIANCLNDLAAVEAHVHKLRPAAEIAYFSSSFGAYINLIYLATRPHLGKKSFLRCAAVDMPGLFRNGTSPEQYAQLREQGYIILDLNYLHPLKITREFYDDLGDHDLFQLCRPDMAELAMVHGDADETAPVEAARRFAERFGAGLTEIHGADHRIMNPGGKEQVINCAVQFFKTK</sequence>
<evidence type="ECO:0000313" key="2">
    <source>
        <dbReference type="EMBL" id="EHQ90540.1"/>
    </source>
</evidence>
<name>H5XWN2_9FIRM</name>
<dbReference type="SUPFAM" id="SSF53474">
    <property type="entry name" value="alpha/beta-Hydrolases"/>
    <property type="match status" value="1"/>
</dbReference>